<accession>A0A5B7I9F4</accession>
<evidence type="ECO:0000313" key="2">
    <source>
        <dbReference type="EMBL" id="MPC78509.1"/>
    </source>
</evidence>
<feature type="compositionally biased region" description="Pro residues" evidence="1">
    <location>
        <begin position="51"/>
        <end position="61"/>
    </location>
</feature>
<evidence type="ECO:0000256" key="1">
    <source>
        <dbReference type="SAM" id="MobiDB-lite"/>
    </source>
</evidence>
<feature type="compositionally biased region" description="Low complexity" evidence="1">
    <location>
        <begin position="38"/>
        <end position="50"/>
    </location>
</feature>
<dbReference type="Proteomes" id="UP000324222">
    <property type="component" value="Unassembled WGS sequence"/>
</dbReference>
<reference evidence="2 3" key="1">
    <citation type="submission" date="2019-05" db="EMBL/GenBank/DDBJ databases">
        <title>Another draft genome of Portunus trituberculatus and its Hox gene families provides insights of decapod evolution.</title>
        <authorList>
            <person name="Jeong J.-H."/>
            <person name="Song I."/>
            <person name="Kim S."/>
            <person name="Choi T."/>
            <person name="Kim D."/>
            <person name="Ryu S."/>
            <person name="Kim W."/>
        </authorList>
    </citation>
    <scope>NUCLEOTIDE SEQUENCE [LARGE SCALE GENOMIC DNA]</scope>
    <source>
        <tissue evidence="2">Muscle</tissue>
    </source>
</reference>
<organism evidence="2 3">
    <name type="scientific">Portunus trituberculatus</name>
    <name type="common">Swimming crab</name>
    <name type="synonym">Neptunus trituberculatus</name>
    <dbReference type="NCBI Taxonomy" id="210409"/>
    <lineage>
        <taxon>Eukaryota</taxon>
        <taxon>Metazoa</taxon>
        <taxon>Ecdysozoa</taxon>
        <taxon>Arthropoda</taxon>
        <taxon>Crustacea</taxon>
        <taxon>Multicrustacea</taxon>
        <taxon>Malacostraca</taxon>
        <taxon>Eumalacostraca</taxon>
        <taxon>Eucarida</taxon>
        <taxon>Decapoda</taxon>
        <taxon>Pleocyemata</taxon>
        <taxon>Brachyura</taxon>
        <taxon>Eubrachyura</taxon>
        <taxon>Portunoidea</taxon>
        <taxon>Portunidae</taxon>
        <taxon>Portuninae</taxon>
        <taxon>Portunus</taxon>
    </lineage>
</organism>
<evidence type="ECO:0000313" key="3">
    <source>
        <dbReference type="Proteomes" id="UP000324222"/>
    </source>
</evidence>
<dbReference type="EMBL" id="VSRR010048627">
    <property type="protein sequence ID" value="MPC78509.1"/>
    <property type="molecule type" value="Genomic_DNA"/>
</dbReference>
<comment type="caution">
    <text evidence="2">The sequence shown here is derived from an EMBL/GenBank/DDBJ whole genome shotgun (WGS) entry which is preliminary data.</text>
</comment>
<keyword evidence="3" id="KW-1185">Reference proteome</keyword>
<protein>
    <submittedName>
        <fullName evidence="2">Uncharacterized protein</fullName>
    </submittedName>
</protein>
<proteinExistence type="predicted"/>
<sequence length="61" mass="6849">MTSTFAQATLPKDTKAQHRIPNLSYSRLRFTGPSLHPNLNTTVLSNTSNRTPPPPPHNRLR</sequence>
<gene>
    <name evidence="2" type="ORF">E2C01_072997</name>
</gene>
<dbReference type="AlphaFoldDB" id="A0A5B7I9F4"/>
<name>A0A5B7I9F4_PORTR</name>
<feature type="region of interest" description="Disordered" evidence="1">
    <location>
        <begin position="31"/>
        <end position="61"/>
    </location>
</feature>